<dbReference type="RefSeq" id="WP_076996888.1">
    <property type="nucleotide sequence ID" value="NZ_MSPR01000045.1"/>
</dbReference>
<dbReference type="AlphaFoldDB" id="A0AB36JN27"/>
<gene>
    <name evidence="2" type="ORF">BVE84_10285</name>
    <name evidence="1" type="ORF">BVE86_10495</name>
</gene>
<reference evidence="3 4" key="1">
    <citation type="submission" date="2016-12" db="EMBL/GenBank/DDBJ databases">
        <authorList>
            <person name="Gulvik C.A."/>
        </authorList>
    </citation>
    <scope>NUCLEOTIDE SEQUENCE [LARGE SCALE GENOMIC DNA]</scope>
    <source>
        <strain evidence="2 4">12-5202</strain>
        <strain evidence="1 3">12-5291</strain>
    </source>
</reference>
<evidence type="ECO:0000313" key="3">
    <source>
        <dbReference type="Proteomes" id="UP000188600"/>
    </source>
</evidence>
<dbReference type="EMBL" id="MSPR01000045">
    <property type="protein sequence ID" value="ONK25381.1"/>
    <property type="molecule type" value="Genomic_DNA"/>
</dbReference>
<organism evidence="1 3">
    <name type="scientific">Streptococcus azizii</name>
    <dbReference type="NCBI Taxonomy" id="1579424"/>
    <lineage>
        <taxon>Bacteria</taxon>
        <taxon>Bacillati</taxon>
        <taxon>Bacillota</taxon>
        <taxon>Bacilli</taxon>
        <taxon>Lactobacillales</taxon>
        <taxon>Streptococcaceae</taxon>
        <taxon>Streptococcus</taxon>
    </lineage>
</organism>
<evidence type="ECO:0000313" key="1">
    <source>
        <dbReference type="EMBL" id="ONK25371.1"/>
    </source>
</evidence>
<comment type="caution">
    <text evidence="1">The sequence shown here is derived from an EMBL/GenBank/DDBJ whole genome shotgun (WGS) entry which is preliminary data.</text>
</comment>
<accession>A0AB36JN27</accession>
<name>A0AB36JN27_9STRE</name>
<sequence>MISYEEMIEMIERGEEFIITYADNRYWISQTQDYIILTPIDTGESQLYSDLEDFLENAKLGEYRLCNLKDELF</sequence>
<evidence type="ECO:0000313" key="4">
    <source>
        <dbReference type="Proteomes" id="UP000188946"/>
    </source>
</evidence>
<dbReference type="Proteomes" id="UP000188600">
    <property type="component" value="Unassembled WGS sequence"/>
</dbReference>
<dbReference type="Proteomes" id="UP000188946">
    <property type="component" value="Unassembled WGS sequence"/>
</dbReference>
<evidence type="ECO:0000313" key="2">
    <source>
        <dbReference type="EMBL" id="ONK25381.1"/>
    </source>
</evidence>
<protein>
    <submittedName>
        <fullName evidence="1">Uncharacterized protein</fullName>
    </submittedName>
</protein>
<dbReference type="EMBL" id="MSPT01000037">
    <property type="protein sequence ID" value="ONK25371.1"/>
    <property type="molecule type" value="Genomic_DNA"/>
</dbReference>
<keyword evidence="4" id="KW-1185">Reference proteome</keyword>
<proteinExistence type="predicted"/>